<comment type="catalytic activity">
    <reaction evidence="9">
        <text>3 propionate 3-nitronate + 3 O2 + H2O = 3 3-oxopropanoate + 2 nitrate + nitrite + H2O2 + 3 H(+)</text>
        <dbReference type="Rhea" id="RHEA:57332"/>
        <dbReference type="ChEBI" id="CHEBI:15377"/>
        <dbReference type="ChEBI" id="CHEBI:15378"/>
        <dbReference type="ChEBI" id="CHEBI:15379"/>
        <dbReference type="ChEBI" id="CHEBI:16240"/>
        <dbReference type="ChEBI" id="CHEBI:16301"/>
        <dbReference type="ChEBI" id="CHEBI:17632"/>
        <dbReference type="ChEBI" id="CHEBI:33190"/>
        <dbReference type="ChEBI" id="CHEBI:136067"/>
    </reaction>
</comment>
<comment type="cofactor">
    <cofactor evidence="1">
        <name>FMN</name>
        <dbReference type="ChEBI" id="CHEBI:58210"/>
    </cofactor>
</comment>
<keyword evidence="4" id="KW-0285">Flavoprotein</keyword>
<evidence type="ECO:0000256" key="3">
    <source>
        <dbReference type="ARBA" id="ARBA00022575"/>
    </source>
</evidence>
<dbReference type="InterPro" id="IPR004136">
    <property type="entry name" value="NMO"/>
</dbReference>
<reference evidence="10 11" key="1">
    <citation type="submission" date="2019-06" db="EMBL/GenBank/DDBJ databases">
        <title>Sequencing the genomes of 1000 actinobacteria strains.</title>
        <authorList>
            <person name="Klenk H.-P."/>
        </authorList>
    </citation>
    <scope>NUCLEOTIDE SEQUENCE [LARGE SCALE GENOMIC DNA]</scope>
    <source>
        <strain evidence="10 11">DSM 19828</strain>
    </source>
</reference>
<evidence type="ECO:0000256" key="8">
    <source>
        <dbReference type="ARBA" id="ARBA00031155"/>
    </source>
</evidence>
<keyword evidence="3" id="KW-0216">Detoxification</keyword>
<dbReference type="Pfam" id="PF03060">
    <property type="entry name" value="NMO"/>
    <property type="match status" value="1"/>
</dbReference>
<proteinExistence type="inferred from homology"/>
<dbReference type="PANTHER" id="PTHR42747:SF3">
    <property type="entry name" value="NITRONATE MONOOXYGENASE-RELATED"/>
    <property type="match status" value="1"/>
</dbReference>
<dbReference type="SUPFAM" id="SSF51412">
    <property type="entry name" value="Inosine monophosphate dehydrogenase (IMPDH)"/>
    <property type="match status" value="1"/>
</dbReference>
<evidence type="ECO:0000313" key="11">
    <source>
        <dbReference type="Proteomes" id="UP000320806"/>
    </source>
</evidence>
<evidence type="ECO:0000313" key="10">
    <source>
        <dbReference type="EMBL" id="TQJ15158.1"/>
    </source>
</evidence>
<dbReference type="Proteomes" id="UP000320806">
    <property type="component" value="Unassembled WGS sequence"/>
</dbReference>
<dbReference type="EMBL" id="VFMO01000001">
    <property type="protein sequence ID" value="TQJ15158.1"/>
    <property type="molecule type" value="Genomic_DNA"/>
</dbReference>
<keyword evidence="11" id="KW-1185">Reference proteome</keyword>
<comment type="caution">
    <text evidence="10">The sequence shown here is derived from an EMBL/GenBank/DDBJ whole genome shotgun (WGS) entry which is preliminary data.</text>
</comment>
<dbReference type="InterPro" id="IPR013785">
    <property type="entry name" value="Aldolase_TIM"/>
</dbReference>
<dbReference type="Gene3D" id="3.20.20.70">
    <property type="entry name" value="Aldolase class I"/>
    <property type="match status" value="1"/>
</dbReference>
<protein>
    <recommendedName>
        <fullName evidence="8">Propionate 3-nitronate monooxygenase</fullName>
    </recommendedName>
</protein>
<accession>A0A542EIJ3</accession>
<dbReference type="CDD" id="cd04730">
    <property type="entry name" value="NPD_like"/>
    <property type="match status" value="1"/>
</dbReference>
<keyword evidence="6" id="KW-0560">Oxidoreductase</keyword>
<organism evidence="10 11">
    <name type="scientific">Yimella lutea</name>
    <dbReference type="NCBI Taxonomy" id="587872"/>
    <lineage>
        <taxon>Bacteria</taxon>
        <taxon>Bacillati</taxon>
        <taxon>Actinomycetota</taxon>
        <taxon>Actinomycetes</taxon>
        <taxon>Micrococcales</taxon>
        <taxon>Dermacoccaceae</taxon>
        <taxon>Yimella</taxon>
    </lineage>
</organism>
<evidence type="ECO:0000256" key="2">
    <source>
        <dbReference type="ARBA" id="ARBA00009881"/>
    </source>
</evidence>
<evidence type="ECO:0000256" key="1">
    <source>
        <dbReference type="ARBA" id="ARBA00001917"/>
    </source>
</evidence>
<dbReference type="AlphaFoldDB" id="A0A542EIJ3"/>
<name>A0A542EIJ3_9MICO</name>
<evidence type="ECO:0000256" key="4">
    <source>
        <dbReference type="ARBA" id="ARBA00022630"/>
    </source>
</evidence>
<keyword evidence="5" id="KW-0288">FMN</keyword>
<evidence type="ECO:0000256" key="9">
    <source>
        <dbReference type="ARBA" id="ARBA00049401"/>
    </source>
</evidence>
<dbReference type="PANTHER" id="PTHR42747">
    <property type="entry name" value="NITRONATE MONOOXYGENASE-RELATED"/>
    <property type="match status" value="1"/>
</dbReference>
<dbReference type="GO" id="GO:0009636">
    <property type="term" value="P:response to toxic substance"/>
    <property type="evidence" value="ECO:0007669"/>
    <property type="project" value="UniProtKB-KW"/>
</dbReference>
<evidence type="ECO:0000256" key="5">
    <source>
        <dbReference type="ARBA" id="ARBA00022643"/>
    </source>
</evidence>
<sequence length="350" mass="36752">MNSFETLAARLPVPIIAAPMAGGPSTPALVAAVADAGGSGFLAAGYRTAQEMSAQIAEVRSLTERPFGVNLFVPNDDPVDDAALEVYRRSLLPTASEFGLDELPSHKAETEDWDAKLAALQEDPVPMVSFTFGLPDADVVGALQAVGTCVLATVTSLSEARAAEQLGYDGLVVQGPDAGGHRGTHHTSTEPDRTPLLSLLAHIVQSVDLPIIAAGGLSAGSSIADALAFADAVQLGTAFLDADEAGTSAIHRAALRDPRFTETAVTRCFTGRFARGLRNDFIDRFDHDAPAAYPAVHQVTQPLRKAATAANDPRFVHLWAGTGWRDLPSGGGAQITNDLWRAAQEQMHDA</sequence>
<comment type="similarity">
    <text evidence="2">Belongs to the nitronate monooxygenase family. NMO class I subfamily.</text>
</comment>
<evidence type="ECO:0000256" key="7">
    <source>
        <dbReference type="ARBA" id="ARBA00023033"/>
    </source>
</evidence>
<gene>
    <name evidence="10" type="ORF">FB459_2687</name>
</gene>
<evidence type="ECO:0000256" key="6">
    <source>
        <dbReference type="ARBA" id="ARBA00023002"/>
    </source>
</evidence>
<keyword evidence="7" id="KW-0503">Monooxygenase</keyword>
<dbReference type="GO" id="GO:0018580">
    <property type="term" value="F:nitronate monooxygenase activity"/>
    <property type="evidence" value="ECO:0007669"/>
    <property type="project" value="InterPro"/>
</dbReference>
<dbReference type="RefSeq" id="WP_246092442.1">
    <property type="nucleotide sequence ID" value="NZ_BAABCI010000022.1"/>
</dbReference>